<evidence type="ECO:0000256" key="1">
    <source>
        <dbReference type="ARBA" id="ARBA00004245"/>
    </source>
</evidence>
<dbReference type="OMA" id="MTPKMMP"/>
<dbReference type="AlphaFoldDB" id="A0A4X2MDZ4"/>
<dbReference type="PANTHER" id="PTHR21584:SF10">
    <property type="entry name" value="G2 AND S PHASE-EXPRESSED PROTEIN 1"/>
    <property type="match status" value="1"/>
</dbReference>
<dbReference type="Proteomes" id="UP000314987">
    <property type="component" value="Unassembled WGS sequence"/>
</dbReference>
<feature type="compositionally biased region" description="Basic and acidic residues" evidence="5">
    <location>
        <begin position="578"/>
        <end position="587"/>
    </location>
</feature>
<dbReference type="GeneTree" id="ENSGT00940000154189"/>
<feature type="compositionally biased region" description="Low complexity" evidence="5">
    <location>
        <begin position="261"/>
        <end position="278"/>
    </location>
</feature>
<feature type="compositionally biased region" description="Pro residues" evidence="5">
    <location>
        <begin position="551"/>
        <end position="560"/>
    </location>
</feature>
<evidence type="ECO:0000256" key="2">
    <source>
        <dbReference type="ARBA" id="ARBA00022490"/>
    </source>
</evidence>
<evidence type="ECO:0000256" key="4">
    <source>
        <dbReference type="ARBA" id="ARBA00023212"/>
    </source>
</evidence>
<keyword evidence="4" id="KW-0206">Cytoskeleton</keyword>
<protein>
    <recommendedName>
        <fullName evidence="6">G2 and S phase-expressed protein 1 N-terminal domain-containing protein</fullName>
    </recommendedName>
</protein>
<evidence type="ECO:0000259" key="6">
    <source>
        <dbReference type="Pfam" id="PF15259"/>
    </source>
</evidence>
<dbReference type="STRING" id="29139.ENSVURP00010031850"/>
<evidence type="ECO:0000256" key="3">
    <source>
        <dbReference type="ARBA" id="ARBA00022553"/>
    </source>
</evidence>
<feature type="compositionally biased region" description="Polar residues" evidence="5">
    <location>
        <begin position="346"/>
        <end position="359"/>
    </location>
</feature>
<feature type="compositionally biased region" description="Polar residues" evidence="5">
    <location>
        <begin position="378"/>
        <end position="388"/>
    </location>
</feature>
<dbReference type="GO" id="GO:0008017">
    <property type="term" value="F:microtubule binding"/>
    <property type="evidence" value="ECO:0007669"/>
    <property type="project" value="TreeGrafter"/>
</dbReference>
<name>A0A4X2MDZ4_VOMUR</name>
<feature type="compositionally biased region" description="Polar residues" evidence="5">
    <location>
        <begin position="197"/>
        <end position="206"/>
    </location>
</feature>
<keyword evidence="8" id="KW-1185">Reference proteome</keyword>
<accession>A0A4X2MDZ4</accession>
<organism evidence="7 8">
    <name type="scientific">Vombatus ursinus</name>
    <name type="common">Common wombat</name>
    <dbReference type="NCBI Taxonomy" id="29139"/>
    <lineage>
        <taxon>Eukaryota</taxon>
        <taxon>Metazoa</taxon>
        <taxon>Chordata</taxon>
        <taxon>Craniata</taxon>
        <taxon>Vertebrata</taxon>
        <taxon>Euteleostomi</taxon>
        <taxon>Mammalia</taxon>
        <taxon>Metatheria</taxon>
        <taxon>Diprotodontia</taxon>
        <taxon>Vombatidae</taxon>
        <taxon>Vombatus</taxon>
    </lineage>
</organism>
<reference evidence="8" key="1">
    <citation type="submission" date="2018-12" db="EMBL/GenBank/DDBJ databases">
        <authorList>
            <person name="Yazar S."/>
        </authorList>
    </citation>
    <scope>NUCLEOTIDE SEQUENCE [LARGE SCALE GENOMIC DNA]</scope>
</reference>
<keyword evidence="2" id="KW-0963">Cytoplasm</keyword>
<comment type="subcellular location">
    <subcellularLocation>
        <location evidence="1">Cytoplasm</location>
        <location evidence="1">Cytoskeleton</location>
    </subcellularLocation>
</comment>
<feature type="region of interest" description="Disordered" evidence="5">
    <location>
        <begin position="188"/>
        <end position="595"/>
    </location>
</feature>
<gene>
    <name evidence="7" type="primary">GTSE1</name>
</gene>
<evidence type="ECO:0000313" key="8">
    <source>
        <dbReference type="Proteomes" id="UP000314987"/>
    </source>
</evidence>
<proteinExistence type="predicted"/>
<dbReference type="Ensembl" id="ENSVURT00010036270.1">
    <property type="protein sequence ID" value="ENSVURP00010031850.1"/>
    <property type="gene ID" value="ENSVURG00010024333.1"/>
</dbReference>
<reference evidence="7" key="2">
    <citation type="submission" date="2025-08" db="UniProtKB">
        <authorList>
            <consortium name="Ensembl"/>
        </authorList>
    </citation>
    <scope>IDENTIFICATION</scope>
</reference>
<dbReference type="PANTHER" id="PTHR21584">
    <property type="entry name" value="DIFFERENTIAL DISPLAY AND ACTIVATED BY P53 DDA3 /G2 S PHASE EXPRESSED 1"/>
    <property type="match status" value="1"/>
</dbReference>
<dbReference type="GO" id="GO:0005881">
    <property type="term" value="C:cytoplasmic microtubule"/>
    <property type="evidence" value="ECO:0007669"/>
    <property type="project" value="TreeGrafter"/>
</dbReference>
<feature type="region of interest" description="Disordered" evidence="5">
    <location>
        <begin position="120"/>
        <end position="140"/>
    </location>
</feature>
<feature type="compositionally biased region" description="Low complexity" evidence="5">
    <location>
        <begin position="438"/>
        <end position="458"/>
    </location>
</feature>
<dbReference type="InterPro" id="IPR032768">
    <property type="entry name" value="GTSE1_N"/>
</dbReference>
<dbReference type="Pfam" id="PF15259">
    <property type="entry name" value="GTSE1_N"/>
    <property type="match status" value="1"/>
</dbReference>
<dbReference type="InterPro" id="IPR026657">
    <property type="entry name" value="DDA3/GTSE-1"/>
</dbReference>
<evidence type="ECO:0000313" key="7">
    <source>
        <dbReference type="Ensembl" id="ENSVURP00010031850.1"/>
    </source>
</evidence>
<feature type="compositionally biased region" description="Low complexity" evidence="5">
    <location>
        <begin position="389"/>
        <end position="408"/>
    </location>
</feature>
<keyword evidence="3" id="KW-0597">Phosphoprotein</keyword>
<evidence type="ECO:0000256" key="5">
    <source>
        <dbReference type="SAM" id="MobiDB-lite"/>
    </source>
</evidence>
<sequence length="700" mass="72559">MTGVSGASLAVFTMEEGEEGLVRGATNEKADVDAQDDFPLLTDEKFDFDLSLSSSSANEDDEVFFGLVGHREQCVAASLEPQGLVPSETEPLTWSPVAGEKFVEIFKEARLLALQIASSANKAAPRAREPEPVPAPGSGEEFVQEARLKLDIFERGLQVQRSSPALKRETYCVPTPEGALVQASLTFADSPGAPQPASGTHLQSQGAAERKAASRLQPPKSLSVPGKGAPAKLQSGKQTHPSRLPPASSRVSSGAVPLDQSSGASEASTSSGSGTKGPPGLPAPSKFGARKTLLKPPGRARTLLTGKSASFSGPVCSMNPTPVRGSAKPGDPFLRLADAPRPKPSDQLSHRNISYSKQTRVAPAAPFAGRAKEAASVSLRQPQTPKSGTQRPSSTPSLSQPSQLTKPRGPGGPSSGAKAGPPTNPLRHPAFSVGASPGSGTPQVQGVSQQPSGPSSGSAALRGTPTRCSSGGVPQPPGSSTCTPLSVRRLSALPTPSSRRASALPSWPTPRTGLRATFPPQLVAARTPSQAPPKKAKGRPEQAQETGRPGAPCPSDPPLGVPLALDFASPEQTAPRIPGEEAREQRGTKPAPPEAVLIHIGPDTRAAVPAMPKPPLRGQPLLDFSNSPEVDPRWLPLMPAKALAGEGPLLIDLFPSPEEAKSIPSKPLPATGQLIDLSSPLLSLSPVEDKKNLNSPLLRF</sequence>
<feature type="domain" description="G2 and S phase-expressed protein 1 N-terminal" evidence="6">
    <location>
        <begin position="39"/>
        <end position="174"/>
    </location>
</feature>
<reference evidence="7" key="3">
    <citation type="submission" date="2025-09" db="UniProtKB">
        <authorList>
            <consortium name="Ensembl"/>
        </authorList>
    </citation>
    <scope>IDENTIFICATION</scope>
</reference>